<evidence type="ECO:0000313" key="3">
    <source>
        <dbReference type="Proteomes" id="UP000288216"/>
    </source>
</evidence>
<evidence type="ECO:0000256" key="1">
    <source>
        <dbReference type="SAM" id="MobiDB-lite"/>
    </source>
</evidence>
<protein>
    <submittedName>
        <fullName evidence="2">Uncharacterized protein</fullName>
    </submittedName>
</protein>
<keyword evidence="3" id="KW-1185">Reference proteome</keyword>
<comment type="caution">
    <text evidence="2">The sequence shown here is derived from an EMBL/GenBank/DDBJ whole genome shotgun (WGS) entry which is preliminary data.</text>
</comment>
<reference evidence="2 3" key="1">
    <citation type="journal article" date="2018" name="Nat. Ecol. Evol.">
        <title>Shark genomes provide insights into elasmobranch evolution and the origin of vertebrates.</title>
        <authorList>
            <person name="Hara Y"/>
            <person name="Yamaguchi K"/>
            <person name="Onimaru K"/>
            <person name="Kadota M"/>
            <person name="Koyanagi M"/>
            <person name="Keeley SD"/>
            <person name="Tatsumi K"/>
            <person name="Tanaka K"/>
            <person name="Motone F"/>
            <person name="Kageyama Y"/>
            <person name="Nozu R"/>
            <person name="Adachi N"/>
            <person name="Nishimura O"/>
            <person name="Nakagawa R"/>
            <person name="Tanegashima C"/>
            <person name="Kiyatake I"/>
            <person name="Matsumoto R"/>
            <person name="Murakumo K"/>
            <person name="Nishida K"/>
            <person name="Terakita A"/>
            <person name="Kuratani S"/>
            <person name="Sato K"/>
            <person name="Hyodo S Kuraku.S."/>
        </authorList>
    </citation>
    <scope>NUCLEOTIDE SEQUENCE [LARGE SCALE GENOMIC DNA]</scope>
</reference>
<proteinExistence type="predicted"/>
<dbReference type="AlphaFoldDB" id="A0A401PQZ8"/>
<gene>
    <name evidence="2" type="ORF">scyTo_0019780</name>
</gene>
<sequence>MDHLRGSIQETPDPIPKVSDQNLRQLKPTPLPQSLSLVPDVPTVKKPVSGGEDTELLDKDPLGTESEDDMGMLPPSEPAVFWLPQRLQPAEMHHAKAMLPSPVHTTGCYTFSL</sequence>
<accession>A0A401PQZ8</accession>
<evidence type="ECO:0000313" key="2">
    <source>
        <dbReference type="EMBL" id="GCB75548.1"/>
    </source>
</evidence>
<feature type="region of interest" description="Disordered" evidence="1">
    <location>
        <begin position="1"/>
        <end position="77"/>
    </location>
</feature>
<organism evidence="2 3">
    <name type="scientific">Scyliorhinus torazame</name>
    <name type="common">Cloudy catshark</name>
    <name type="synonym">Catulus torazame</name>
    <dbReference type="NCBI Taxonomy" id="75743"/>
    <lineage>
        <taxon>Eukaryota</taxon>
        <taxon>Metazoa</taxon>
        <taxon>Chordata</taxon>
        <taxon>Craniata</taxon>
        <taxon>Vertebrata</taxon>
        <taxon>Chondrichthyes</taxon>
        <taxon>Elasmobranchii</taxon>
        <taxon>Galeomorphii</taxon>
        <taxon>Galeoidea</taxon>
        <taxon>Carcharhiniformes</taxon>
        <taxon>Scyliorhinidae</taxon>
        <taxon>Scyliorhinus</taxon>
    </lineage>
</organism>
<name>A0A401PQZ8_SCYTO</name>
<dbReference type="EMBL" id="BFAA01015083">
    <property type="protein sequence ID" value="GCB75548.1"/>
    <property type="molecule type" value="Genomic_DNA"/>
</dbReference>
<dbReference type="Proteomes" id="UP000288216">
    <property type="component" value="Unassembled WGS sequence"/>
</dbReference>